<sequence length="361" mass="41732">MPPKRSLSPDAGAEPRKRSKERACEEKEEGQGYLKGEVNGEEKKKQKHIFELSQETLHQIWEFTLNPDPDRPGEKYIQRLTGSFLGETSQTEYKMPGLLLACKSIFRAALPLHYQGHIFVFSVNMRHMDIVLKWLRGRRKFHRDIKFMDSLRSLQVHIKLSPTHDDWHAVYMPAQITKFCCKFGVTVRFASRLYQQFLPLQFAPIIAGRIIGYHAYKESWKYRLFFSATSHIAKSLDFTRFPGDVTDLFGPMVQHVHASPCNDDGKFKIDYRVIYSVPRSPNSLDQRKVKIRVVVKYQGRLVRLKDHLSCGPLEGEHVDVCDYSNCSDASCWHHMLNEHQDWLADLLPNAPQIPQSSAFAA</sequence>
<proteinExistence type="predicted"/>
<evidence type="ECO:0000313" key="3">
    <source>
        <dbReference type="RefSeq" id="XP_033463663.1"/>
    </source>
</evidence>
<dbReference type="Proteomes" id="UP000504637">
    <property type="component" value="Unplaced"/>
</dbReference>
<organism evidence="3">
    <name type="scientific">Dissoconium aciculare CBS 342.82</name>
    <dbReference type="NCBI Taxonomy" id="1314786"/>
    <lineage>
        <taxon>Eukaryota</taxon>
        <taxon>Fungi</taxon>
        <taxon>Dikarya</taxon>
        <taxon>Ascomycota</taxon>
        <taxon>Pezizomycotina</taxon>
        <taxon>Dothideomycetes</taxon>
        <taxon>Dothideomycetidae</taxon>
        <taxon>Mycosphaerellales</taxon>
        <taxon>Dissoconiaceae</taxon>
        <taxon>Dissoconium</taxon>
    </lineage>
</organism>
<dbReference type="GeneID" id="54360694"/>
<name>A0A6J3MI94_9PEZI</name>
<gene>
    <name evidence="3" type="ORF">K489DRAFT_367819</name>
</gene>
<feature type="region of interest" description="Disordered" evidence="1">
    <location>
        <begin position="1"/>
        <end position="38"/>
    </location>
</feature>
<keyword evidence="2" id="KW-1185">Reference proteome</keyword>
<dbReference type="RefSeq" id="XP_033463663.1">
    <property type="nucleotide sequence ID" value="XM_033602894.1"/>
</dbReference>
<protein>
    <submittedName>
        <fullName evidence="3">Uncharacterized protein</fullName>
    </submittedName>
</protein>
<reference evidence="3" key="2">
    <citation type="submission" date="2020-04" db="EMBL/GenBank/DDBJ databases">
        <authorList>
            <consortium name="NCBI Genome Project"/>
        </authorList>
    </citation>
    <scope>NUCLEOTIDE SEQUENCE</scope>
    <source>
        <strain evidence="3">CBS 342.82</strain>
    </source>
</reference>
<evidence type="ECO:0000256" key="1">
    <source>
        <dbReference type="SAM" id="MobiDB-lite"/>
    </source>
</evidence>
<accession>A0A6J3MI94</accession>
<evidence type="ECO:0000313" key="2">
    <source>
        <dbReference type="Proteomes" id="UP000504637"/>
    </source>
</evidence>
<reference evidence="3" key="1">
    <citation type="submission" date="2020-01" db="EMBL/GenBank/DDBJ databases">
        <authorList>
            <consortium name="DOE Joint Genome Institute"/>
            <person name="Haridas S."/>
            <person name="Albert R."/>
            <person name="Binder M."/>
            <person name="Bloem J."/>
            <person name="Labutti K."/>
            <person name="Salamov A."/>
            <person name="Andreopoulos B."/>
            <person name="Baker S.E."/>
            <person name="Barry K."/>
            <person name="Bills G."/>
            <person name="Bluhm B.H."/>
            <person name="Cannon C."/>
            <person name="Castanera R."/>
            <person name="Culley D.E."/>
            <person name="Daum C."/>
            <person name="Ezra D."/>
            <person name="Gonzalez J.B."/>
            <person name="Henrissat B."/>
            <person name="Kuo A."/>
            <person name="Liang C."/>
            <person name="Lipzen A."/>
            <person name="Lutzoni F."/>
            <person name="Magnuson J."/>
            <person name="Mondo S."/>
            <person name="Nolan M."/>
            <person name="Ohm R."/>
            <person name="Pangilinan J."/>
            <person name="Park H.-J."/>
            <person name="Ramirez L."/>
            <person name="Alfaro M."/>
            <person name="Sun H."/>
            <person name="Tritt A."/>
            <person name="Yoshinaga Y."/>
            <person name="Zwiers L.-H."/>
            <person name="Turgeon B.G."/>
            <person name="Goodwin S.B."/>
            <person name="Spatafora J.W."/>
            <person name="Crous P.W."/>
            <person name="Grigoriev I.V."/>
        </authorList>
    </citation>
    <scope>NUCLEOTIDE SEQUENCE</scope>
    <source>
        <strain evidence="3">CBS 342.82</strain>
    </source>
</reference>
<dbReference type="AlphaFoldDB" id="A0A6J3MI94"/>
<feature type="compositionally biased region" description="Basic and acidic residues" evidence="1">
    <location>
        <begin position="13"/>
        <end position="25"/>
    </location>
</feature>
<reference evidence="3" key="3">
    <citation type="submission" date="2025-08" db="UniProtKB">
        <authorList>
            <consortium name="RefSeq"/>
        </authorList>
    </citation>
    <scope>IDENTIFICATION</scope>
    <source>
        <strain evidence="3">CBS 342.82</strain>
    </source>
</reference>